<sequence>MLGVMGGAIAAASVVTTHEAHAAEHLEGGELGTITPIASIAHAVADGSPEQPARPNLLPAQSASDGHDELAGLGKSIRLEEERAAAEAEAARKREEAEREALRNRVVWPVQGRITSKPGARWGTTHYGLDIANRIGTPIRAVKRGTVVEAGPASGFGLWVRLRHEDGTTTVYGHINRALVTKGERVEAGEVIAEVGNRGQSTGPHLHFEVWDAASRKINPLTWLRNNGARP</sequence>
<dbReference type="PANTHER" id="PTHR21666">
    <property type="entry name" value="PEPTIDASE-RELATED"/>
    <property type="match status" value="1"/>
</dbReference>
<evidence type="ECO:0000313" key="4">
    <source>
        <dbReference type="EMBL" id="KAA5835281.1"/>
    </source>
</evidence>
<dbReference type="EMBL" id="VWPH01000004">
    <property type="protein sequence ID" value="KAA5835281.1"/>
    <property type="molecule type" value="Genomic_DNA"/>
</dbReference>
<dbReference type="InterPro" id="IPR011055">
    <property type="entry name" value="Dup_hybrid_motif"/>
</dbReference>
<name>A0A5M7C6H4_SACHI</name>
<evidence type="ECO:0000259" key="3">
    <source>
        <dbReference type="Pfam" id="PF01551"/>
    </source>
</evidence>
<reference evidence="4 5" key="1">
    <citation type="submission" date="2019-09" db="EMBL/GenBank/DDBJ databases">
        <title>Draft genome sequence of the thermophilic Saccharopolyspora hirsuta VKM Ac-666T.</title>
        <authorList>
            <person name="Lobastova T.G."/>
            <person name="Fokina V."/>
            <person name="Bragin E.Y."/>
            <person name="Shtratnikova V.Y."/>
            <person name="Starodumova I.P."/>
            <person name="Tarlachkov S.V."/>
            <person name="Donova M.V."/>
        </authorList>
    </citation>
    <scope>NUCLEOTIDE SEQUENCE [LARGE SCALE GENOMIC DNA]</scope>
    <source>
        <strain evidence="4 5">VKM Ac-666</strain>
    </source>
</reference>
<accession>A0A5M7C6H4</accession>
<dbReference type="GO" id="GO:0004222">
    <property type="term" value="F:metalloendopeptidase activity"/>
    <property type="evidence" value="ECO:0007669"/>
    <property type="project" value="TreeGrafter"/>
</dbReference>
<dbReference type="Pfam" id="PF01551">
    <property type="entry name" value="Peptidase_M23"/>
    <property type="match status" value="1"/>
</dbReference>
<dbReference type="PANTHER" id="PTHR21666:SF270">
    <property type="entry name" value="MUREIN HYDROLASE ACTIVATOR ENVC"/>
    <property type="match status" value="1"/>
</dbReference>
<keyword evidence="5" id="KW-1185">Reference proteome</keyword>
<feature type="region of interest" description="Disordered" evidence="2">
    <location>
        <begin position="46"/>
        <end position="66"/>
    </location>
</feature>
<gene>
    <name evidence="4" type="ORF">F1721_09550</name>
</gene>
<evidence type="ECO:0000256" key="1">
    <source>
        <dbReference type="SAM" id="Coils"/>
    </source>
</evidence>
<dbReference type="CDD" id="cd12797">
    <property type="entry name" value="M23_peptidase"/>
    <property type="match status" value="1"/>
</dbReference>
<evidence type="ECO:0000256" key="2">
    <source>
        <dbReference type="SAM" id="MobiDB-lite"/>
    </source>
</evidence>
<feature type="domain" description="M23ase beta-sheet core" evidence="3">
    <location>
        <begin position="125"/>
        <end position="220"/>
    </location>
</feature>
<keyword evidence="1" id="KW-0175">Coiled coil</keyword>
<comment type="caution">
    <text evidence="4">The sequence shown here is derived from an EMBL/GenBank/DDBJ whole genome shotgun (WGS) entry which is preliminary data.</text>
</comment>
<feature type="coiled-coil region" evidence="1">
    <location>
        <begin position="76"/>
        <end position="105"/>
    </location>
</feature>
<dbReference type="SUPFAM" id="SSF51261">
    <property type="entry name" value="Duplicated hybrid motif"/>
    <property type="match status" value="1"/>
</dbReference>
<evidence type="ECO:0000313" key="5">
    <source>
        <dbReference type="Proteomes" id="UP000323946"/>
    </source>
</evidence>
<protein>
    <submittedName>
        <fullName evidence="4">M23 family metallopeptidase</fullName>
    </submittedName>
</protein>
<proteinExistence type="predicted"/>
<dbReference type="InterPro" id="IPR050570">
    <property type="entry name" value="Cell_wall_metabolism_enzyme"/>
</dbReference>
<dbReference type="InterPro" id="IPR016047">
    <property type="entry name" value="M23ase_b-sheet_dom"/>
</dbReference>
<dbReference type="AlphaFoldDB" id="A0A5M7C6H4"/>
<dbReference type="Proteomes" id="UP000323946">
    <property type="component" value="Unassembled WGS sequence"/>
</dbReference>
<organism evidence="4 5">
    <name type="scientific">Saccharopolyspora hirsuta</name>
    <dbReference type="NCBI Taxonomy" id="1837"/>
    <lineage>
        <taxon>Bacteria</taxon>
        <taxon>Bacillati</taxon>
        <taxon>Actinomycetota</taxon>
        <taxon>Actinomycetes</taxon>
        <taxon>Pseudonocardiales</taxon>
        <taxon>Pseudonocardiaceae</taxon>
        <taxon>Saccharopolyspora</taxon>
    </lineage>
</organism>
<dbReference type="OrthoDB" id="1099523at2"/>
<dbReference type="Gene3D" id="2.70.70.10">
    <property type="entry name" value="Glucose Permease (Domain IIA)"/>
    <property type="match status" value="1"/>
</dbReference>